<comment type="caution">
    <text evidence="12">The sequence shown here is derived from an EMBL/GenBank/DDBJ whole genome shotgun (WGS) entry which is preliminary data.</text>
</comment>
<dbReference type="AlphaFoldDB" id="A0AAE3RAM3"/>
<dbReference type="GO" id="GO:0000976">
    <property type="term" value="F:transcription cis-regulatory region binding"/>
    <property type="evidence" value="ECO:0007669"/>
    <property type="project" value="TreeGrafter"/>
</dbReference>
<comment type="function">
    <text evidence="7">This protein is a positive regulator for the phosphate regulon. Transcription of this operon is positively regulated by PhoB and PhoR when phosphate is limited.</text>
</comment>
<dbReference type="CDD" id="cd00383">
    <property type="entry name" value="trans_reg_C"/>
    <property type="match status" value="1"/>
</dbReference>
<dbReference type="Pfam" id="PF00486">
    <property type="entry name" value="Trans_reg_C"/>
    <property type="match status" value="1"/>
</dbReference>
<dbReference type="PROSITE" id="PS51755">
    <property type="entry name" value="OMPR_PHOB"/>
    <property type="match status" value="1"/>
</dbReference>
<keyword evidence="6" id="KW-0804">Transcription</keyword>
<evidence type="ECO:0000256" key="2">
    <source>
        <dbReference type="ARBA" id="ARBA00022553"/>
    </source>
</evidence>
<evidence type="ECO:0000256" key="7">
    <source>
        <dbReference type="ARBA" id="ARBA00024735"/>
    </source>
</evidence>
<dbReference type="InterPro" id="IPR016032">
    <property type="entry name" value="Sig_transdc_resp-reg_C-effctor"/>
</dbReference>
<dbReference type="PANTHER" id="PTHR48111">
    <property type="entry name" value="REGULATOR OF RPOS"/>
    <property type="match status" value="1"/>
</dbReference>
<evidence type="ECO:0000256" key="4">
    <source>
        <dbReference type="ARBA" id="ARBA00023015"/>
    </source>
</evidence>
<dbReference type="InterPro" id="IPR039420">
    <property type="entry name" value="WalR-like"/>
</dbReference>
<dbReference type="GO" id="GO:0005829">
    <property type="term" value="C:cytosol"/>
    <property type="evidence" value="ECO:0007669"/>
    <property type="project" value="TreeGrafter"/>
</dbReference>
<dbReference type="GO" id="GO:0032993">
    <property type="term" value="C:protein-DNA complex"/>
    <property type="evidence" value="ECO:0007669"/>
    <property type="project" value="TreeGrafter"/>
</dbReference>
<evidence type="ECO:0000259" key="10">
    <source>
        <dbReference type="PROSITE" id="PS50110"/>
    </source>
</evidence>
<dbReference type="InterPro" id="IPR001867">
    <property type="entry name" value="OmpR/PhoB-type_DNA-bd"/>
</dbReference>
<gene>
    <name evidence="12" type="ORF">QNI22_39215</name>
</gene>
<dbReference type="Gene3D" id="1.10.10.10">
    <property type="entry name" value="Winged helix-like DNA-binding domain superfamily/Winged helix DNA-binding domain"/>
    <property type="match status" value="1"/>
</dbReference>
<dbReference type="SUPFAM" id="SSF52172">
    <property type="entry name" value="CheY-like"/>
    <property type="match status" value="1"/>
</dbReference>
<feature type="modified residue" description="4-aspartylphosphate" evidence="8">
    <location>
        <position position="57"/>
    </location>
</feature>
<keyword evidence="5 9" id="KW-0238">DNA-binding</keyword>
<dbReference type="GO" id="GO:0000156">
    <property type="term" value="F:phosphorelay response regulator activity"/>
    <property type="evidence" value="ECO:0007669"/>
    <property type="project" value="TreeGrafter"/>
</dbReference>
<dbReference type="GO" id="GO:0006355">
    <property type="term" value="P:regulation of DNA-templated transcription"/>
    <property type="evidence" value="ECO:0007669"/>
    <property type="project" value="InterPro"/>
</dbReference>
<dbReference type="FunFam" id="3.40.50.2300:FF:000001">
    <property type="entry name" value="DNA-binding response regulator PhoB"/>
    <property type="match status" value="1"/>
</dbReference>
<dbReference type="Pfam" id="PF00072">
    <property type="entry name" value="Response_reg"/>
    <property type="match status" value="1"/>
</dbReference>
<proteinExistence type="predicted"/>
<dbReference type="SUPFAM" id="SSF46894">
    <property type="entry name" value="C-terminal effector domain of the bipartite response regulators"/>
    <property type="match status" value="1"/>
</dbReference>
<evidence type="ECO:0000259" key="11">
    <source>
        <dbReference type="PROSITE" id="PS51755"/>
    </source>
</evidence>
<dbReference type="Proteomes" id="UP001232063">
    <property type="component" value="Unassembled WGS sequence"/>
</dbReference>
<keyword evidence="2 8" id="KW-0597">Phosphoprotein</keyword>
<evidence type="ECO:0000313" key="12">
    <source>
        <dbReference type="EMBL" id="MDJ1506736.1"/>
    </source>
</evidence>
<reference evidence="12" key="1">
    <citation type="submission" date="2023-05" db="EMBL/GenBank/DDBJ databases">
        <authorList>
            <person name="Zhang X."/>
        </authorList>
    </citation>
    <scope>NUCLEOTIDE SEQUENCE</scope>
    <source>
        <strain evidence="12">BD1B2-1</strain>
    </source>
</reference>
<evidence type="ECO:0000256" key="5">
    <source>
        <dbReference type="ARBA" id="ARBA00023125"/>
    </source>
</evidence>
<dbReference type="FunFam" id="1.10.10.10:FF:000018">
    <property type="entry name" value="DNA-binding response regulator ResD"/>
    <property type="match status" value="1"/>
</dbReference>
<feature type="domain" description="OmpR/PhoB-type" evidence="11">
    <location>
        <begin position="134"/>
        <end position="228"/>
    </location>
</feature>
<evidence type="ECO:0000256" key="6">
    <source>
        <dbReference type="ARBA" id="ARBA00023163"/>
    </source>
</evidence>
<dbReference type="Gene3D" id="3.40.50.2300">
    <property type="match status" value="1"/>
</dbReference>
<evidence type="ECO:0000313" key="13">
    <source>
        <dbReference type="Proteomes" id="UP001232063"/>
    </source>
</evidence>
<protein>
    <recommendedName>
        <fullName evidence="1">Phosphate regulon transcriptional regulatory protein PhoB</fullName>
    </recommendedName>
</protein>
<evidence type="ECO:0000256" key="9">
    <source>
        <dbReference type="PROSITE-ProRule" id="PRU01091"/>
    </source>
</evidence>
<dbReference type="SMART" id="SM00448">
    <property type="entry name" value="REC"/>
    <property type="match status" value="1"/>
</dbReference>
<keyword evidence="4" id="KW-0805">Transcription regulation</keyword>
<dbReference type="PROSITE" id="PS50110">
    <property type="entry name" value="RESPONSE_REGULATORY"/>
    <property type="match status" value="1"/>
</dbReference>
<keyword evidence="3" id="KW-0902">Two-component regulatory system</keyword>
<dbReference type="InterPro" id="IPR001789">
    <property type="entry name" value="Sig_transdc_resp-reg_receiver"/>
</dbReference>
<evidence type="ECO:0000256" key="3">
    <source>
        <dbReference type="ARBA" id="ARBA00023012"/>
    </source>
</evidence>
<feature type="DNA-binding region" description="OmpR/PhoB-type" evidence="9">
    <location>
        <begin position="134"/>
        <end position="228"/>
    </location>
</feature>
<dbReference type="InterPro" id="IPR011006">
    <property type="entry name" value="CheY-like_superfamily"/>
</dbReference>
<evidence type="ECO:0000256" key="8">
    <source>
        <dbReference type="PROSITE-ProRule" id="PRU00169"/>
    </source>
</evidence>
<feature type="domain" description="Response regulatory" evidence="10">
    <location>
        <begin position="8"/>
        <end position="124"/>
    </location>
</feature>
<dbReference type="InterPro" id="IPR036388">
    <property type="entry name" value="WH-like_DNA-bd_sf"/>
</dbReference>
<sequence>MSINQTYKVLIVDDEADIAELLQYNLTKEGYEVKVASDGKKAIEIAKTFIPHLILMDIMMPHMDGVEAGRRLREMSELNHTFIIYLTARAEEYSEVAAFDVGADDYITKPIKPRALMSRINALFRRESKKGKQEDKVSIGDLTIDRKSYTVTNRGNQITLPKKEFELLYFLAQNPNKVFSRDDLLQNIWGTDVYVLARTVDVHIRKVREKIGEDHIKTVKGVGYKFDLTE</sequence>
<organism evidence="12 13">
    <name type="scientific">Xanthocytophaga agilis</name>
    <dbReference type="NCBI Taxonomy" id="3048010"/>
    <lineage>
        <taxon>Bacteria</taxon>
        <taxon>Pseudomonadati</taxon>
        <taxon>Bacteroidota</taxon>
        <taxon>Cytophagia</taxon>
        <taxon>Cytophagales</taxon>
        <taxon>Rhodocytophagaceae</taxon>
        <taxon>Xanthocytophaga</taxon>
    </lineage>
</organism>
<dbReference type="PANTHER" id="PTHR48111:SF40">
    <property type="entry name" value="PHOSPHATE REGULON TRANSCRIPTIONAL REGULATORY PROTEIN PHOB"/>
    <property type="match status" value="1"/>
</dbReference>
<dbReference type="SMART" id="SM00862">
    <property type="entry name" value="Trans_reg_C"/>
    <property type="match status" value="1"/>
</dbReference>
<name>A0AAE3RAM3_9BACT</name>
<evidence type="ECO:0000256" key="1">
    <source>
        <dbReference type="ARBA" id="ARBA00013332"/>
    </source>
</evidence>
<dbReference type="RefSeq" id="WP_313986686.1">
    <property type="nucleotide sequence ID" value="NZ_JASJOU010000027.1"/>
</dbReference>
<accession>A0AAE3RAM3</accession>
<keyword evidence="13" id="KW-1185">Reference proteome</keyword>
<dbReference type="EMBL" id="JASJOU010000027">
    <property type="protein sequence ID" value="MDJ1506736.1"/>
    <property type="molecule type" value="Genomic_DNA"/>
</dbReference>